<dbReference type="NCBIfam" id="TIGR01853">
    <property type="entry name" value="lipid_A_lpxD"/>
    <property type="match status" value="1"/>
</dbReference>
<organism evidence="9 10">
    <name type="scientific">Salinisphaera aquimarina</name>
    <dbReference type="NCBI Taxonomy" id="2094031"/>
    <lineage>
        <taxon>Bacteria</taxon>
        <taxon>Pseudomonadati</taxon>
        <taxon>Pseudomonadota</taxon>
        <taxon>Gammaproteobacteria</taxon>
        <taxon>Salinisphaerales</taxon>
        <taxon>Salinisphaeraceae</taxon>
        <taxon>Salinisphaera</taxon>
    </lineage>
</organism>
<dbReference type="PANTHER" id="PTHR43378">
    <property type="entry name" value="UDP-3-O-ACYLGLUCOSAMINE N-ACYLTRANSFERASE"/>
    <property type="match status" value="1"/>
</dbReference>
<keyword evidence="6 7" id="KW-0012">Acyltransferase</keyword>
<evidence type="ECO:0000256" key="2">
    <source>
        <dbReference type="ARBA" id="ARBA00022556"/>
    </source>
</evidence>
<dbReference type="InterPro" id="IPR011004">
    <property type="entry name" value="Trimer_LpxA-like_sf"/>
</dbReference>
<dbReference type="InterPro" id="IPR001451">
    <property type="entry name" value="Hexapep"/>
</dbReference>
<dbReference type="Pfam" id="PF14602">
    <property type="entry name" value="Hexapep_2"/>
    <property type="match status" value="2"/>
</dbReference>
<comment type="subunit">
    <text evidence="7">Homotrimer.</text>
</comment>
<dbReference type="Gene3D" id="2.160.10.10">
    <property type="entry name" value="Hexapeptide repeat proteins"/>
    <property type="match status" value="1"/>
</dbReference>
<dbReference type="InterPro" id="IPR020573">
    <property type="entry name" value="UDP_GlcNAc_AcTrfase_non-rep"/>
</dbReference>
<evidence type="ECO:0000256" key="3">
    <source>
        <dbReference type="ARBA" id="ARBA00022679"/>
    </source>
</evidence>
<protein>
    <recommendedName>
        <fullName evidence="7">UDP-3-O-acylglucosamine N-acyltransferase</fullName>
        <ecNumber evidence="7">2.3.1.191</ecNumber>
    </recommendedName>
</protein>
<comment type="caution">
    <text evidence="9">The sequence shown here is derived from an EMBL/GenBank/DDBJ whole genome shotgun (WGS) entry which is preliminary data.</text>
</comment>
<reference evidence="10" key="1">
    <citation type="journal article" date="2019" name="Int. J. Syst. Evol. Microbiol.">
        <title>The Global Catalogue of Microorganisms (GCM) 10K type strain sequencing project: providing services to taxonomists for standard genome sequencing and annotation.</title>
        <authorList>
            <consortium name="The Broad Institute Genomics Platform"/>
            <consortium name="The Broad Institute Genome Sequencing Center for Infectious Disease"/>
            <person name="Wu L."/>
            <person name="Ma J."/>
        </authorList>
    </citation>
    <scope>NUCLEOTIDE SEQUENCE [LARGE SCALE GENOMIC DNA]</scope>
    <source>
        <strain evidence="10">KCTC 52640</strain>
    </source>
</reference>
<dbReference type="PANTHER" id="PTHR43378:SF2">
    <property type="entry name" value="UDP-3-O-ACYLGLUCOSAMINE N-ACYLTRANSFERASE 1, MITOCHONDRIAL-RELATED"/>
    <property type="match status" value="1"/>
</dbReference>
<dbReference type="Pfam" id="PF04613">
    <property type="entry name" value="LpxD"/>
    <property type="match status" value="1"/>
</dbReference>
<keyword evidence="2 7" id="KW-0441">Lipid A biosynthesis</keyword>
<dbReference type="NCBIfam" id="NF002060">
    <property type="entry name" value="PRK00892.1"/>
    <property type="match status" value="1"/>
</dbReference>
<evidence type="ECO:0000313" key="10">
    <source>
        <dbReference type="Proteomes" id="UP001595462"/>
    </source>
</evidence>
<dbReference type="EC" id="2.3.1.191" evidence="7"/>
<evidence type="ECO:0000256" key="4">
    <source>
        <dbReference type="ARBA" id="ARBA00022737"/>
    </source>
</evidence>
<comment type="pathway">
    <text evidence="7">Bacterial outer membrane biogenesis; LPS lipid A biosynthesis.</text>
</comment>
<comment type="catalytic activity">
    <reaction evidence="7">
        <text>a UDP-3-O-[(3R)-3-hydroxyacyl]-alpha-D-glucosamine + a (3R)-hydroxyacyl-[ACP] = a UDP-2-N,3-O-bis[(3R)-3-hydroxyacyl]-alpha-D-glucosamine + holo-[ACP] + H(+)</text>
        <dbReference type="Rhea" id="RHEA:53836"/>
        <dbReference type="Rhea" id="RHEA-COMP:9685"/>
        <dbReference type="Rhea" id="RHEA-COMP:9945"/>
        <dbReference type="ChEBI" id="CHEBI:15378"/>
        <dbReference type="ChEBI" id="CHEBI:64479"/>
        <dbReference type="ChEBI" id="CHEBI:78827"/>
        <dbReference type="ChEBI" id="CHEBI:137740"/>
        <dbReference type="ChEBI" id="CHEBI:137748"/>
        <dbReference type="EC" id="2.3.1.191"/>
    </reaction>
</comment>
<dbReference type="Pfam" id="PF00132">
    <property type="entry name" value="Hexapep"/>
    <property type="match status" value="2"/>
</dbReference>
<comment type="function">
    <text evidence="7">Catalyzes the N-acylation of UDP-3-O-acylglucosamine using 3-hydroxyacyl-ACP as the acyl donor. Is involved in the biosynthesis of lipid A, a phosphorylated glycolipid that anchors the lipopolysaccharide to the outer membrane of the cell.</text>
</comment>
<evidence type="ECO:0000256" key="1">
    <source>
        <dbReference type="ARBA" id="ARBA00022516"/>
    </source>
</evidence>
<dbReference type="InterPro" id="IPR018357">
    <property type="entry name" value="Hexapep_transf_CS"/>
</dbReference>
<dbReference type="SUPFAM" id="SSF51161">
    <property type="entry name" value="Trimeric LpxA-like enzymes"/>
    <property type="match status" value="1"/>
</dbReference>
<dbReference type="PROSITE" id="PS00101">
    <property type="entry name" value="HEXAPEP_TRANSFERASES"/>
    <property type="match status" value="2"/>
</dbReference>
<dbReference type="CDD" id="cd03352">
    <property type="entry name" value="LbH_LpxD"/>
    <property type="match status" value="1"/>
</dbReference>
<keyword evidence="4 7" id="KW-0677">Repeat</keyword>
<comment type="similarity">
    <text evidence="7">Belongs to the transferase hexapeptide repeat family. LpxD subfamily.</text>
</comment>
<accession>A0ABV7EVJ5</accession>
<evidence type="ECO:0000256" key="6">
    <source>
        <dbReference type="ARBA" id="ARBA00023315"/>
    </source>
</evidence>
<feature type="active site" description="Proton acceptor" evidence="7">
    <location>
        <position position="244"/>
    </location>
</feature>
<keyword evidence="3 7" id="KW-0808">Transferase</keyword>
<keyword evidence="1 7" id="KW-0444">Lipid biosynthesis</keyword>
<feature type="domain" description="UDP-3-O-[3-hydroxymyristoyl] glucosamine N-acyltransferase non-repeat region" evidence="8">
    <location>
        <begin position="28"/>
        <end position="94"/>
    </location>
</feature>
<gene>
    <name evidence="7 9" type="primary">lpxD</name>
    <name evidence="9" type="ORF">ACFOSU_16845</name>
</gene>
<name>A0ABV7EVJ5_9GAMM</name>
<dbReference type="Gene3D" id="3.40.1390.10">
    <property type="entry name" value="MurE/MurF, N-terminal domain"/>
    <property type="match status" value="1"/>
</dbReference>
<dbReference type="RefSeq" id="WP_380691080.1">
    <property type="nucleotide sequence ID" value="NZ_JBHRSS010000008.1"/>
</dbReference>
<sequence>MENRSENGYRLGALAHAVGLSVPATDADVSITGVCALAPGRAGCIAYAEGAGQGEALATTLAAAVIVPAGQTVPAGKPVLVADNPRLMFARVAAHFTAPGPAPGIHPSAVIDDSARVDATATIAAHVVVGAGSEIGANTLIGAGSVIGAGVQIGADTLVASNVSIADGVRIGARVRIEANAALGGRGFGLVHNGAGWEAVPQMGSVQIGDDVEIGAGTTIDRGALDDTVIGAGAKIDDQVHIAHNCVIGAHTVIAGCTGIAGSSIIGSNCMIGGGVGIGDHVRIADGVIITGASQVPKDIDSAGVYSSTFRAMPAKGWRKRLALFRQLDRIEHRLRRVERSEKFTGDE</sequence>
<evidence type="ECO:0000256" key="5">
    <source>
        <dbReference type="ARBA" id="ARBA00023098"/>
    </source>
</evidence>
<dbReference type="HAMAP" id="MF_00523">
    <property type="entry name" value="LpxD"/>
    <property type="match status" value="1"/>
</dbReference>
<dbReference type="Proteomes" id="UP001595462">
    <property type="component" value="Unassembled WGS sequence"/>
</dbReference>
<evidence type="ECO:0000259" key="8">
    <source>
        <dbReference type="Pfam" id="PF04613"/>
    </source>
</evidence>
<dbReference type="GO" id="GO:0103118">
    <property type="term" value="F:UDP-3-O-[(3R)-3-hydroxyacyl]-glucosamine N-acyltransferase activity"/>
    <property type="evidence" value="ECO:0007669"/>
    <property type="project" value="UniProtKB-EC"/>
</dbReference>
<dbReference type="EMBL" id="JBHRSS010000008">
    <property type="protein sequence ID" value="MFC3105541.1"/>
    <property type="molecule type" value="Genomic_DNA"/>
</dbReference>
<evidence type="ECO:0000256" key="7">
    <source>
        <dbReference type="HAMAP-Rule" id="MF_00523"/>
    </source>
</evidence>
<proteinExistence type="inferred from homology"/>
<keyword evidence="5 7" id="KW-0443">Lipid metabolism</keyword>
<keyword evidence="10" id="KW-1185">Reference proteome</keyword>
<dbReference type="InterPro" id="IPR007691">
    <property type="entry name" value="LpxD"/>
</dbReference>
<evidence type="ECO:0000313" key="9">
    <source>
        <dbReference type="EMBL" id="MFC3105541.1"/>
    </source>
</evidence>